<dbReference type="GO" id="GO:0032153">
    <property type="term" value="C:cell division site"/>
    <property type="evidence" value="ECO:0007669"/>
    <property type="project" value="TreeGrafter"/>
</dbReference>
<dbReference type="GO" id="GO:0051301">
    <property type="term" value="P:cell division"/>
    <property type="evidence" value="ECO:0007669"/>
    <property type="project" value="InterPro"/>
</dbReference>
<feature type="transmembrane region" description="Helical" evidence="6">
    <location>
        <begin position="350"/>
        <end position="373"/>
    </location>
</feature>
<evidence type="ECO:0000256" key="1">
    <source>
        <dbReference type="ARBA" id="ARBA00004141"/>
    </source>
</evidence>
<feature type="transmembrane region" description="Helical" evidence="6">
    <location>
        <begin position="21"/>
        <end position="38"/>
    </location>
</feature>
<comment type="subcellular location">
    <subcellularLocation>
        <location evidence="1">Membrane</location>
        <topology evidence="1">Multi-pass membrane protein</topology>
    </subcellularLocation>
</comment>
<keyword evidence="2 6" id="KW-0812">Transmembrane</keyword>
<dbReference type="Pfam" id="PF01098">
    <property type="entry name" value="FTSW_RODA_SPOVE"/>
    <property type="match status" value="1"/>
</dbReference>
<protein>
    <submittedName>
        <fullName evidence="7">Rod shape-determining protein RodA</fullName>
    </submittedName>
</protein>
<feature type="transmembrane region" description="Helical" evidence="6">
    <location>
        <begin position="189"/>
        <end position="205"/>
    </location>
</feature>
<gene>
    <name evidence="7" type="ORF">IAB63_06615</name>
</gene>
<reference evidence="7" key="2">
    <citation type="journal article" date="2021" name="PeerJ">
        <title>Extensive microbial diversity within the chicken gut microbiome revealed by metagenomics and culture.</title>
        <authorList>
            <person name="Gilroy R."/>
            <person name="Ravi A."/>
            <person name="Getino M."/>
            <person name="Pursley I."/>
            <person name="Horton D.L."/>
            <person name="Alikhan N.F."/>
            <person name="Baker D."/>
            <person name="Gharbi K."/>
            <person name="Hall N."/>
            <person name="Watson M."/>
            <person name="Adriaenssens E.M."/>
            <person name="Foster-Nyarko E."/>
            <person name="Jarju S."/>
            <person name="Secka A."/>
            <person name="Antonio M."/>
            <person name="Oren A."/>
            <person name="Chaudhuri R.R."/>
            <person name="La Ragione R."/>
            <person name="Hildebrand F."/>
            <person name="Pallen M.J."/>
        </authorList>
    </citation>
    <scope>NUCLEOTIDE SEQUENCE</scope>
    <source>
        <strain evidence="7">CHK187-14744</strain>
    </source>
</reference>
<organism evidence="7 8">
    <name type="scientific">Candidatus Onthocola gallistercoris</name>
    <dbReference type="NCBI Taxonomy" id="2840876"/>
    <lineage>
        <taxon>Bacteria</taxon>
        <taxon>Bacillati</taxon>
        <taxon>Bacillota</taxon>
        <taxon>Bacilli</taxon>
        <taxon>Candidatus Onthocola</taxon>
    </lineage>
</organism>
<evidence type="ECO:0000313" key="7">
    <source>
        <dbReference type="EMBL" id="HIU02911.1"/>
    </source>
</evidence>
<dbReference type="AlphaFoldDB" id="A0A9D1HGI0"/>
<feature type="transmembrane region" description="Helical" evidence="6">
    <location>
        <begin position="284"/>
        <end position="304"/>
    </location>
</feature>
<keyword evidence="3" id="KW-0133">Cell shape</keyword>
<evidence type="ECO:0000256" key="5">
    <source>
        <dbReference type="ARBA" id="ARBA00023136"/>
    </source>
</evidence>
<evidence type="ECO:0000256" key="6">
    <source>
        <dbReference type="SAM" id="Phobius"/>
    </source>
</evidence>
<dbReference type="GO" id="GO:0005886">
    <property type="term" value="C:plasma membrane"/>
    <property type="evidence" value="ECO:0007669"/>
    <property type="project" value="TreeGrafter"/>
</dbReference>
<feature type="transmembrane region" description="Helical" evidence="6">
    <location>
        <begin position="78"/>
        <end position="99"/>
    </location>
</feature>
<dbReference type="EMBL" id="DVLT01000042">
    <property type="protein sequence ID" value="HIU02911.1"/>
    <property type="molecule type" value="Genomic_DNA"/>
</dbReference>
<feature type="transmembrane region" description="Helical" evidence="6">
    <location>
        <begin position="141"/>
        <end position="157"/>
    </location>
</feature>
<feature type="transmembrane region" description="Helical" evidence="6">
    <location>
        <begin position="50"/>
        <end position="71"/>
    </location>
</feature>
<dbReference type="Proteomes" id="UP000824164">
    <property type="component" value="Unassembled WGS sequence"/>
</dbReference>
<feature type="transmembrane region" description="Helical" evidence="6">
    <location>
        <begin position="163"/>
        <end position="182"/>
    </location>
</feature>
<sequence>MNKRLYPRLHLFNYNMKQYNFRLVILVIAASILGILVINSAADGFASRQIFGFIVGFIALVIVSLIDYNFILNFQWPLYFFGILMLLAVLLFGVTVNNARRWFSLGPLGTIQPSEFCKIIMILFLAKLIADHRDSISRLRTLLWFGLLYMIPVFLIYKEPNLSTTLVYIFLFIVMIFVGGLSYRFIGKVLLCIVPVGAFLVWYIQQPFQILLHGYQLNRILAFLNPEAYQLTTANQQYNSVMAIGSGMLAGKGLNNNTITSVKGGNFISEQQTDFIFSVVGEELGFIGSCITIILLALIVFQCFRVAQNATSMTGRLIAAGVGSMIGFQTFVNIGVATGLLPNTGLPLPFISYGLSALLSNMIGIGLVINIGLQRSRR</sequence>
<evidence type="ECO:0000256" key="4">
    <source>
        <dbReference type="ARBA" id="ARBA00022989"/>
    </source>
</evidence>
<proteinExistence type="predicted"/>
<comment type="caution">
    <text evidence="7">The sequence shown here is derived from an EMBL/GenBank/DDBJ whole genome shotgun (WGS) entry which is preliminary data.</text>
</comment>
<evidence type="ECO:0000256" key="3">
    <source>
        <dbReference type="ARBA" id="ARBA00022960"/>
    </source>
</evidence>
<dbReference type="GO" id="GO:0015648">
    <property type="term" value="F:lipid-linked peptidoglycan transporter activity"/>
    <property type="evidence" value="ECO:0007669"/>
    <property type="project" value="TreeGrafter"/>
</dbReference>
<accession>A0A9D1HGI0</accession>
<feature type="transmembrane region" description="Helical" evidence="6">
    <location>
        <begin position="316"/>
        <end position="338"/>
    </location>
</feature>
<dbReference type="InterPro" id="IPR001182">
    <property type="entry name" value="FtsW/RodA"/>
</dbReference>
<evidence type="ECO:0000313" key="8">
    <source>
        <dbReference type="Proteomes" id="UP000824164"/>
    </source>
</evidence>
<evidence type="ECO:0000256" key="2">
    <source>
        <dbReference type="ARBA" id="ARBA00022692"/>
    </source>
</evidence>
<dbReference type="PANTHER" id="PTHR30474:SF1">
    <property type="entry name" value="PEPTIDOGLYCAN GLYCOSYLTRANSFERASE MRDB"/>
    <property type="match status" value="1"/>
</dbReference>
<keyword evidence="4 6" id="KW-1133">Transmembrane helix</keyword>
<name>A0A9D1HGI0_9FIRM</name>
<dbReference type="PANTHER" id="PTHR30474">
    <property type="entry name" value="CELL CYCLE PROTEIN"/>
    <property type="match status" value="1"/>
</dbReference>
<reference evidence="7" key="1">
    <citation type="submission" date="2020-10" db="EMBL/GenBank/DDBJ databases">
        <authorList>
            <person name="Gilroy R."/>
        </authorList>
    </citation>
    <scope>NUCLEOTIDE SEQUENCE</scope>
    <source>
        <strain evidence="7">CHK187-14744</strain>
    </source>
</reference>
<keyword evidence="5 6" id="KW-0472">Membrane</keyword>
<feature type="transmembrane region" description="Helical" evidence="6">
    <location>
        <begin position="111"/>
        <end position="129"/>
    </location>
</feature>
<dbReference type="GO" id="GO:0008360">
    <property type="term" value="P:regulation of cell shape"/>
    <property type="evidence" value="ECO:0007669"/>
    <property type="project" value="UniProtKB-KW"/>
</dbReference>